<keyword evidence="1" id="KW-0732">Signal</keyword>
<dbReference type="PROSITE" id="PS51257">
    <property type="entry name" value="PROKAR_LIPOPROTEIN"/>
    <property type="match status" value="1"/>
</dbReference>
<gene>
    <name evidence="2" type="ORF">EDD78_101230</name>
</gene>
<proteinExistence type="predicted"/>
<accession>A0A9X8Y988</accession>
<dbReference type="AlphaFoldDB" id="A0A9X8Y988"/>
<feature type="chain" id="PRO_5040891829" description="Extracellular solute-binding protein" evidence="1">
    <location>
        <begin position="24"/>
        <end position="312"/>
    </location>
</feature>
<evidence type="ECO:0000256" key="1">
    <source>
        <dbReference type="SAM" id="SignalP"/>
    </source>
</evidence>
<evidence type="ECO:0000313" key="3">
    <source>
        <dbReference type="Proteomes" id="UP000294682"/>
    </source>
</evidence>
<name>A0A9X8Y988_9FIRM</name>
<evidence type="ECO:0008006" key="4">
    <source>
        <dbReference type="Google" id="ProtNLM"/>
    </source>
</evidence>
<dbReference type="RefSeq" id="WP_132083589.1">
    <property type="nucleotide sequence ID" value="NZ_SLUK01000001.1"/>
</dbReference>
<dbReference type="Proteomes" id="UP000294682">
    <property type="component" value="Unassembled WGS sequence"/>
</dbReference>
<organism evidence="2 3">
    <name type="scientific">Harryflintia acetispora</name>
    <dbReference type="NCBI Taxonomy" id="1849041"/>
    <lineage>
        <taxon>Bacteria</taxon>
        <taxon>Bacillati</taxon>
        <taxon>Bacillota</taxon>
        <taxon>Clostridia</taxon>
        <taxon>Eubacteriales</taxon>
        <taxon>Oscillospiraceae</taxon>
        <taxon>Harryflintia</taxon>
    </lineage>
</organism>
<evidence type="ECO:0000313" key="2">
    <source>
        <dbReference type="EMBL" id="TCL45248.1"/>
    </source>
</evidence>
<reference evidence="2 3" key="1">
    <citation type="submission" date="2019-03" db="EMBL/GenBank/DDBJ databases">
        <title>Genomic Encyclopedia of Type Strains, Phase IV (KMG-IV): sequencing the most valuable type-strain genomes for metagenomic binning, comparative biology and taxonomic classification.</title>
        <authorList>
            <person name="Goeker M."/>
        </authorList>
    </citation>
    <scope>NUCLEOTIDE SEQUENCE [LARGE SCALE GENOMIC DNA]</scope>
    <source>
        <strain evidence="2 3">DSM 100433</strain>
    </source>
</reference>
<dbReference type="InterPro" id="IPR038404">
    <property type="entry name" value="TRAP_DctP_sf"/>
</dbReference>
<sequence length="312" mass="34438">MRRRLTALLLAMALLLCSCGRQAKNAGQQPEAAVLAVAVAKDCPEAALRVLEDFCDDIERLSGNRLGVQLQHWEDPMLSGAQVVFAGSDTLAQALPAFAALQADFTFSSFSQMNDALNAPTVQELLSAPLRSRYGYEVQSAFYCGRQYLLGVRNDLTGAVRTDDSDAMRWAVRDVRDGTIELRALTVGASFPKDTLYYADTETLAGLLPPQTGELVLCDLGYRYQTGMLCLREGLQKELGQRDYATVLEAAAIARPACEAAYRQLDEEIAAALPDRVGPSTRLRRQVREEQAGLTLFQQWQQLYQAIEEYGR</sequence>
<dbReference type="Gene3D" id="3.40.190.170">
    <property type="entry name" value="Bacterial extracellular solute-binding protein, family 7"/>
    <property type="match status" value="1"/>
</dbReference>
<dbReference type="EMBL" id="SLUK01000001">
    <property type="protein sequence ID" value="TCL45248.1"/>
    <property type="molecule type" value="Genomic_DNA"/>
</dbReference>
<keyword evidence="3" id="KW-1185">Reference proteome</keyword>
<comment type="caution">
    <text evidence="2">The sequence shown here is derived from an EMBL/GenBank/DDBJ whole genome shotgun (WGS) entry which is preliminary data.</text>
</comment>
<feature type="signal peptide" evidence="1">
    <location>
        <begin position="1"/>
        <end position="23"/>
    </location>
</feature>
<protein>
    <recommendedName>
        <fullName evidence="4">Extracellular solute-binding protein</fullName>
    </recommendedName>
</protein>